<dbReference type="STRING" id="155865.SAMN05216515_12916"/>
<dbReference type="Proteomes" id="UP000198817">
    <property type="component" value="Unassembled WGS sequence"/>
</dbReference>
<organism evidence="1 2">
    <name type="scientific">Eubacterium pyruvativorans</name>
    <dbReference type="NCBI Taxonomy" id="155865"/>
    <lineage>
        <taxon>Bacteria</taxon>
        <taxon>Bacillati</taxon>
        <taxon>Bacillota</taxon>
        <taxon>Clostridia</taxon>
        <taxon>Eubacteriales</taxon>
        <taxon>Eubacteriaceae</taxon>
        <taxon>Eubacterium</taxon>
    </lineage>
</organism>
<dbReference type="AlphaFoldDB" id="A0A1I7HXG3"/>
<proteinExistence type="predicted"/>
<dbReference type="OrthoDB" id="1753259at2"/>
<keyword evidence="2" id="KW-1185">Reference proteome</keyword>
<reference evidence="1 2" key="1">
    <citation type="submission" date="2016-10" db="EMBL/GenBank/DDBJ databases">
        <authorList>
            <person name="de Groot N.N."/>
        </authorList>
    </citation>
    <scope>NUCLEOTIDE SEQUENCE [LARGE SCALE GENOMIC DNA]</scope>
    <source>
        <strain evidence="1 2">KHGC13</strain>
    </source>
</reference>
<dbReference type="RefSeq" id="WP_090164525.1">
    <property type="nucleotide sequence ID" value="NZ_CACVNK010000020.1"/>
</dbReference>
<accession>A0A1I7HXG3</accession>
<dbReference type="EMBL" id="FPBT01000026">
    <property type="protein sequence ID" value="SFU65339.1"/>
    <property type="molecule type" value="Genomic_DNA"/>
</dbReference>
<evidence type="ECO:0000313" key="2">
    <source>
        <dbReference type="Proteomes" id="UP000198817"/>
    </source>
</evidence>
<gene>
    <name evidence="1" type="ORF">SAMN05216508_12617</name>
</gene>
<evidence type="ECO:0000313" key="1">
    <source>
        <dbReference type="EMBL" id="SFU65339.1"/>
    </source>
</evidence>
<dbReference type="GeneID" id="78355200"/>
<sequence>MSISLEYAQEHANDPAVLCCRAEEGTTLTHHNLEDPAIFPDLVDGGLLSLDGALTIGQVLNGSTLTKTADSLTPVTADIVDKFDEVGAADAADEAEETPASEEAPAVQAAQAVSGAAVQVSGGVLKLSIKEGKDIYIELPL</sequence>
<protein>
    <submittedName>
        <fullName evidence="1">D-proline reductase (Dithiol) PrdA</fullName>
    </submittedName>
</protein>
<name>A0A1I7HXG3_9FIRM</name>